<dbReference type="AlphaFoldDB" id="A0A2S8S4D7"/>
<feature type="region of interest" description="Disordered" evidence="1">
    <location>
        <begin position="39"/>
        <end position="60"/>
    </location>
</feature>
<dbReference type="Proteomes" id="UP000238338">
    <property type="component" value="Unassembled WGS sequence"/>
</dbReference>
<proteinExistence type="predicted"/>
<evidence type="ECO:0000256" key="2">
    <source>
        <dbReference type="SAM" id="SignalP"/>
    </source>
</evidence>
<dbReference type="RefSeq" id="WP_105515586.1">
    <property type="nucleotide sequence ID" value="NZ_PVEP01000007.1"/>
</dbReference>
<keyword evidence="2" id="KW-0732">Signal</keyword>
<reference evidence="3 4" key="1">
    <citation type="submission" date="2018-02" db="EMBL/GenBank/DDBJ databases">
        <title>Genomic Encyclopedia of Archaeal and Bacterial Type Strains, Phase II (KMG-II): from individual species to whole genera.</title>
        <authorList>
            <person name="Goeker M."/>
        </authorList>
    </citation>
    <scope>NUCLEOTIDE SEQUENCE [LARGE SCALE GENOMIC DNA]</scope>
    <source>
        <strain evidence="3 4">DSM 18921</strain>
    </source>
</reference>
<name>A0A2S8S4D7_9RHOB</name>
<evidence type="ECO:0000256" key="1">
    <source>
        <dbReference type="SAM" id="MobiDB-lite"/>
    </source>
</evidence>
<feature type="compositionally biased region" description="Polar residues" evidence="1">
    <location>
        <begin position="39"/>
        <end position="50"/>
    </location>
</feature>
<dbReference type="EMBL" id="PVEP01000007">
    <property type="protein sequence ID" value="PQV55671.1"/>
    <property type="molecule type" value="Genomic_DNA"/>
</dbReference>
<sequence>MKRFALPLALATALLGTAPAFAGGIGFDLPRLDFPAPQPQTTRDCATTSGIAPACGQHKS</sequence>
<gene>
    <name evidence="3" type="ORF">LX70_02992</name>
</gene>
<feature type="signal peptide" evidence="2">
    <location>
        <begin position="1"/>
        <end position="22"/>
    </location>
</feature>
<organism evidence="3 4">
    <name type="scientific">Albidovulum denitrificans</name>
    <dbReference type="NCBI Taxonomy" id="404881"/>
    <lineage>
        <taxon>Bacteria</taxon>
        <taxon>Pseudomonadati</taxon>
        <taxon>Pseudomonadota</taxon>
        <taxon>Alphaproteobacteria</taxon>
        <taxon>Rhodobacterales</taxon>
        <taxon>Paracoccaceae</taxon>
        <taxon>Albidovulum</taxon>
    </lineage>
</organism>
<protein>
    <submittedName>
        <fullName evidence="3">Uncharacterized protein</fullName>
    </submittedName>
</protein>
<comment type="caution">
    <text evidence="3">The sequence shown here is derived from an EMBL/GenBank/DDBJ whole genome shotgun (WGS) entry which is preliminary data.</text>
</comment>
<keyword evidence="4" id="KW-1185">Reference proteome</keyword>
<feature type="chain" id="PRO_5015752151" evidence="2">
    <location>
        <begin position="23"/>
        <end position="60"/>
    </location>
</feature>
<evidence type="ECO:0000313" key="3">
    <source>
        <dbReference type="EMBL" id="PQV55671.1"/>
    </source>
</evidence>
<accession>A0A2S8S4D7</accession>
<evidence type="ECO:0000313" key="4">
    <source>
        <dbReference type="Proteomes" id="UP000238338"/>
    </source>
</evidence>